<evidence type="ECO:0000256" key="2">
    <source>
        <dbReference type="SAM" id="MobiDB-lite"/>
    </source>
</evidence>
<dbReference type="Gene3D" id="1.25.40.10">
    <property type="entry name" value="Tetratricopeptide repeat domain"/>
    <property type="match status" value="2"/>
</dbReference>
<evidence type="ECO:0000256" key="1">
    <source>
        <dbReference type="PROSITE-ProRule" id="PRU00339"/>
    </source>
</evidence>
<feature type="transmembrane region" description="Helical" evidence="3">
    <location>
        <begin position="388"/>
        <end position="408"/>
    </location>
</feature>
<keyword evidence="1" id="KW-0802">TPR repeat</keyword>
<dbReference type="InterPro" id="IPR011990">
    <property type="entry name" value="TPR-like_helical_dom_sf"/>
</dbReference>
<dbReference type="Pfam" id="PF13432">
    <property type="entry name" value="TPR_16"/>
    <property type="match status" value="1"/>
</dbReference>
<evidence type="ECO:0000256" key="3">
    <source>
        <dbReference type="SAM" id="Phobius"/>
    </source>
</evidence>
<feature type="compositionally biased region" description="Basic and acidic residues" evidence="2">
    <location>
        <begin position="224"/>
        <end position="243"/>
    </location>
</feature>
<feature type="region of interest" description="Disordered" evidence="2">
    <location>
        <begin position="206"/>
        <end position="289"/>
    </location>
</feature>
<comment type="caution">
    <text evidence="4">The sequence shown here is derived from an EMBL/GenBank/DDBJ whole genome shotgun (WGS) entry which is preliminary data.</text>
</comment>
<keyword evidence="3" id="KW-0472">Membrane</keyword>
<dbReference type="PANTHER" id="PTHR12558:SF13">
    <property type="entry name" value="CELL DIVISION CYCLE PROTEIN 27 HOMOLOG"/>
    <property type="match status" value="1"/>
</dbReference>
<organism evidence="4 5">
    <name type="scientific">Actinokineospora soli</name>
    <dbReference type="NCBI Taxonomy" id="1048753"/>
    <lineage>
        <taxon>Bacteria</taxon>
        <taxon>Bacillati</taxon>
        <taxon>Actinomycetota</taxon>
        <taxon>Actinomycetes</taxon>
        <taxon>Pseudonocardiales</taxon>
        <taxon>Pseudonocardiaceae</taxon>
        <taxon>Actinokineospora</taxon>
    </lineage>
</organism>
<evidence type="ECO:0000313" key="5">
    <source>
        <dbReference type="Proteomes" id="UP001596512"/>
    </source>
</evidence>
<dbReference type="Proteomes" id="UP001596512">
    <property type="component" value="Unassembled WGS sequence"/>
</dbReference>
<dbReference type="SMART" id="SM00028">
    <property type="entry name" value="TPR"/>
    <property type="match status" value="2"/>
</dbReference>
<keyword evidence="3" id="KW-1133">Transmembrane helix</keyword>
<proteinExistence type="predicted"/>
<keyword evidence="3" id="KW-0812">Transmembrane</keyword>
<accession>A0ABW2TI99</accession>
<reference evidence="5" key="1">
    <citation type="journal article" date="2019" name="Int. J. Syst. Evol. Microbiol.">
        <title>The Global Catalogue of Microorganisms (GCM) 10K type strain sequencing project: providing services to taxonomists for standard genome sequencing and annotation.</title>
        <authorList>
            <consortium name="The Broad Institute Genomics Platform"/>
            <consortium name="The Broad Institute Genome Sequencing Center for Infectious Disease"/>
            <person name="Wu L."/>
            <person name="Ma J."/>
        </authorList>
    </citation>
    <scope>NUCLEOTIDE SEQUENCE [LARGE SCALE GENOMIC DNA]</scope>
    <source>
        <strain evidence="5">JCM 17695</strain>
    </source>
</reference>
<feature type="transmembrane region" description="Helical" evidence="3">
    <location>
        <begin position="360"/>
        <end position="382"/>
    </location>
</feature>
<evidence type="ECO:0000313" key="4">
    <source>
        <dbReference type="EMBL" id="MFC7613445.1"/>
    </source>
</evidence>
<protein>
    <submittedName>
        <fullName evidence="4">Tetratricopeptide repeat protein</fullName>
    </submittedName>
</protein>
<dbReference type="SUPFAM" id="SSF48452">
    <property type="entry name" value="TPR-like"/>
    <property type="match status" value="1"/>
</dbReference>
<sequence>MAQPIDAVLADAARLTAAGRPQAAIDVLRPVIAEHPDHAGAWCGLAAAFLDVGEPQRCLDAAKRAITLGEPAWAHRLASLALTELGRHDEAAISARESARRSPGDWRGYVTLAEALAPIAPADALTAARRAVSIAPEEPRTHEVLGATAEKAGETGAARAAYQEALRLDPGNAEVRAALAKLGKGNGARFGDVPWERVTAWQEAVPEEPDWTLVDADPAPAREAQPERDWTLVDVEPDRGPERPRRKRPAPARCRSPRSPSPRRSSPSRSPTSRRGGGCGSAGRSGSACGWRCARRGLAGHRRVRADDRGHADADPAAGVVLRRAGADRPGAGRDRGVQAARRPARHPGFLWARDKLMSVGAGLLGLGALLLAVWTAALALGAGGLSLLTPVVLLGLLAFGVGSLGMWRIRHRR</sequence>
<dbReference type="Pfam" id="PF13428">
    <property type="entry name" value="TPR_14"/>
    <property type="match status" value="1"/>
</dbReference>
<dbReference type="PROSITE" id="PS50005">
    <property type="entry name" value="TPR"/>
    <property type="match status" value="1"/>
</dbReference>
<keyword evidence="5" id="KW-1185">Reference proteome</keyword>
<gene>
    <name evidence="4" type="ORF">ACFQV2_07340</name>
</gene>
<dbReference type="EMBL" id="JBHTEY010000004">
    <property type="protein sequence ID" value="MFC7613445.1"/>
    <property type="molecule type" value="Genomic_DNA"/>
</dbReference>
<feature type="compositionally biased region" description="Low complexity" evidence="2">
    <location>
        <begin position="251"/>
        <end position="274"/>
    </location>
</feature>
<feature type="repeat" description="TPR" evidence="1">
    <location>
        <begin position="139"/>
        <end position="172"/>
    </location>
</feature>
<name>A0ABW2TI99_9PSEU</name>
<dbReference type="PANTHER" id="PTHR12558">
    <property type="entry name" value="CELL DIVISION CYCLE 16,23,27"/>
    <property type="match status" value="1"/>
</dbReference>
<dbReference type="InterPro" id="IPR019734">
    <property type="entry name" value="TPR_rpt"/>
</dbReference>